<proteinExistence type="predicted"/>
<gene>
    <name evidence="1" type="ORF">K443DRAFT_13591</name>
</gene>
<keyword evidence="2" id="KW-1185">Reference proteome</keyword>
<dbReference type="AlphaFoldDB" id="A0A0C9WI72"/>
<sequence>ALKEQGVAHAKREDELAQKLKDLSEALTCAVLRNNFIPLRTLQIRAALDDIQEMFAKHCLKDTCSYPDSFAWRRRLDACNETQDRIKLARSLMANSSKFQTVLDSENAMTVICQQISSIRSAGNIAAHSYADTVGDITALQTAIKEILTDPIERVGMSVIFSCLSEIRFPDPVVIIA</sequence>
<dbReference type="HOGENOM" id="CLU_1521380_0_0_1"/>
<dbReference type="Proteomes" id="UP000054477">
    <property type="component" value="Unassembled WGS sequence"/>
</dbReference>
<evidence type="ECO:0000313" key="2">
    <source>
        <dbReference type="Proteomes" id="UP000054477"/>
    </source>
</evidence>
<accession>A0A0C9WI72</accession>
<reference evidence="2" key="2">
    <citation type="submission" date="2015-01" db="EMBL/GenBank/DDBJ databases">
        <title>Evolutionary Origins and Diversification of the Mycorrhizal Mutualists.</title>
        <authorList>
            <consortium name="DOE Joint Genome Institute"/>
            <consortium name="Mycorrhizal Genomics Consortium"/>
            <person name="Kohler A."/>
            <person name="Kuo A."/>
            <person name="Nagy L.G."/>
            <person name="Floudas D."/>
            <person name="Copeland A."/>
            <person name="Barry K.W."/>
            <person name="Cichocki N."/>
            <person name="Veneault-Fourrey C."/>
            <person name="LaButti K."/>
            <person name="Lindquist E.A."/>
            <person name="Lipzen A."/>
            <person name="Lundell T."/>
            <person name="Morin E."/>
            <person name="Murat C."/>
            <person name="Riley R."/>
            <person name="Ohm R."/>
            <person name="Sun H."/>
            <person name="Tunlid A."/>
            <person name="Henrissat B."/>
            <person name="Grigoriev I.V."/>
            <person name="Hibbett D.S."/>
            <person name="Martin F."/>
        </authorList>
    </citation>
    <scope>NUCLEOTIDE SEQUENCE [LARGE SCALE GENOMIC DNA]</scope>
    <source>
        <strain evidence="2">LaAM-08-1</strain>
    </source>
</reference>
<reference evidence="1 2" key="1">
    <citation type="submission" date="2014-04" db="EMBL/GenBank/DDBJ databases">
        <authorList>
            <consortium name="DOE Joint Genome Institute"/>
            <person name="Kuo A."/>
            <person name="Kohler A."/>
            <person name="Nagy L.G."/>
            <person name="Floudas D."/>
            <person name="Copeland A."/>
            <person name="Barry K.W."/>
            <person name="Cichocki N."/>
            <person name="Veneault-Fourrey C."/>
            <person name="LaButti K."/>
            <person name="Lindquist E.A."/>
            <person name="Lipzen A."/>
            <person name="Lundell T."/>
            <person name="Morin E."/>
            <person name="Murat C."/>
            <person name="Sun H."/>
            <person name="Tunlid A."/>
            <person name="Henrissat B."/>
            <person name="Grigoriev I.V."/>
            <person name="Hibbett D.S."/>
            <person name="Martin F."/>
            <person name="Nordberg H.P."/>
            <person name="Cantor M.N."/>
            <person name="Hua S.X."/>
        </authorList>
    </citation>
    <scope>NUCLEOTIDE SEQUENCE [LARGE SCALE GENOMIC DNA]</scope>
    <source>
        <strain evidence="1 2">LaAM-08-1</strain>
    </source>
</reference>
<organism evidence="1 2">
    <name type="scientific">Laccaria amethystina LaAM-08-1</name>
    <dbReference type="NCBI Taxonomy" id="1095629"/>
    <lineage>
        <taxon>Eukaryota</taxon>
        <taxon>Fungi</taxon>
        <taxon>Dikarya</taxon>
        <taxon>Basidiomycota</taxon>
        <taxon>Agaricomycotina</taxon>
        <taxon>Agaricomycetes</taxon>
        <taxon>Agaricomycetidae</taxon>
        <taxon>Agaricales</taxon>
        <taxon>Agaricineae</taxon>
        <taxon>Hydnangiaceae</taxon>
        <taxon>Laccaria</taxon>
    </lineage>
</organism>
<name>A0A0C9WI72_9AGAR</name>
<evidence type="ECO:0000313" key="1">
    <source>
        <dbReference type="EMBL" id="KIJ92439.1"/>
    </source>
</evidence>
<feature type="non-terminal residue" evidence="1">
    <location>
        <position position="177"/>
    </location>
</feature>
<dbReference type="OrthoDB" id="2130750at2759"/>
<protein>
    <submittedName>
        <fullName evidence="1">Uncharacterized protein</fullName>
    </submittedName>
</protein>
<dbReference type="EMBL" id="KN838909">
    <property type="protein sequence ID" value="KIJ92439.1"/>
    <property type="molecule type" value="Genomic_DNA"/>
</dbReference>